<dbReference type="AlphaFoldDB" id="A0A554W8R6"/>
<dbReference type="EC" id="2.7.7.38" evidence="5"/>
<dbReference type="GO" id="GO:0008690">
    <property type="term" value="F:3-deoxy-manno-octulosonate cytidylyltransferase activity"/>
    <property type="evidence" value="ECO:0007669"/>
    <property type="project" value="UniProtKB-UniRule"/>
</dbReference>
<dbReference type="NCBIfam" id="TIGR00466">
    <property type="entry name" value="kdsB"/>
    <property type="match status" value="1"/>
</dbReference>
<keyword evidence="3 5" id="KW-0548">Nucleotidyltransferase</keyword>
<dbReference type="UniPathway" id="UPA00358">
    <property type="reaction ID" value="UER00476"/>
</dbReference>
<dbReference type="NCBIfam" id="NF003952">
    <property type="entry name" value="PRK05450.1-5"/>
    <property type="match status" value="1"/>
</dbReference>
<evidence type="ECO:0000256" key="1">
    <source>
        <dbReference type="ARBA" id="ARBA00004370"/>
    </source>
</evidence>
<keyword evidence="4 5" id="KW-0448">Lipopolysaccharide biosynthesis</keyword>
<protein>
    <recommendedName>
        <fullName evidence="5">3-deoxy-manno-octulosonate cytidylyltransferase</fullName>
        <ecNumber evidence="5">2.7.7.38</ecNumber>
    </recommendedName>
    <alternativeName>
        <fullName evidence="5">CMP-2-keto-3-deoxyoctulosonic acid synthase</fullName>
        <shortName evidence="5">CKS</shortName>
        <shortName evidence="5">CMP-KDO synthase</shortName>
    </alternativeName>
</protein>
<keyword evidence="5" id="KW-0963">Cytoplasm</keyword>
<dbReference type="OrthoDB" id="9815559at2"/>
<keyword evidence="2 5" id="KW-0808">Transferase</keyword>
<evidence type="ECO:0000256" key="4">
    <source>
        <dbReference type="ARBA" id="ARBA00022985"/>
    </source>
</evidence>
<proteinExistence type="inferred from homology"/>
<evidence type="ECO:0000313" key="6">
    <source>
        <dbReference type="EMBL" id="TSE19961.1"/>
    </source>
</evidence>
<dbReference type="EMBL" id="VJNB01000005">
    <property type="protein sequence ID" value="TSE19961.1"/>
    <property type="molecule type" value="Genomic_DNA"/>
</dbReference>
<gene>
    <name evidence="5 6" type="primary">kdsB</name>
    <name evidence="6" type="ORF">Talka_01311</name>
</gene>
<dbReference type="GO" id="GO:0005829">
    <property type="term" value="C:cytosol"/>
    <property type="evidence" value="ECO:0007669"/>
    <property type="project" value="TreeGrafter"/>
</dbReference>
<evidence type="ECO:0000256" key="5">
    <source>
        <dbReference type="HAMAP-Rule" id="MF_00057"/>
    </source>
</evidence>
<comment type="function">
    <text evidence="5">Activates KDO (a required 8-carbon sugar) for incorporation into bacterial lipopolysaccharide in Gram-negative bacteria.</text>
</comment>
<evidence type="ECO:0000256" key="3">
    <source>
        <dbReference type="ARBA" id="ARBA00022695"/>
    </source>
</evidence>
<name>A0A554W8R6_9BURK</name>
<dbReference type="Gene3D" id="3.90.550.10">
    <property type="entry name" value="Spore Coat Polysaccharide Biosynthesis Protein SpsA, Chain A"/>
    <property type="match status" value="1"/>
</dbReference>
<dbReference type="SUPFAM" id="SSF53448">
    <property type="entry name" value="Nucleotide-diphospho-sugar transferases"/>
    <property type="match status" value="1"/>
</dbReference>
<organism evidence="6 7">
    <name type="scientific">Tepidimonas alkaliphilus</name>
    <dbReference type="NCBI Taxonomy" id="2588942"/>
    <lineage>
        <taxon>Bacteria</taxon>
        <taxon>Pseudomonadati</taxon>
        <taxon>Pseudomonadota</taxon>
        <taxon>Betaproteobacteria</taxon>
        <taxon>Burkholderiales</taxon>
        <taxon>Tepidimonas</taxon>
    </lineage>
</organism>
<reference evidence="6 7" key="1">
    <citation type="submission" date="2019-07" db="EMBL/GenBank/DDBJ databases">
        <title>Tepidimonas alkaliphilus YIM 72238 draft genome.</title>
        <authorList>
            <person name="Da Costa M.S."/>
            <person name="Froufe H.J.C."/>
            <person name="Egas C."/>
            <person name="Albuquerque L."/>
        </authorList>
    </citation>
    <scope>NUCLEOTIDE SEQUENCE [LARGE SCALE GENOMIC DNA]</scope>
    <source>
        <strain evidence="6 7">YIM 72238</strain>
    </source>
</reference>
<dbReference type="FunFam" id="3.90.550.10:FF:000011">
    <property type="entry name" value="3-deoxy-manno-octulosonate cytidylyltransferase"/>
    <property type="match status" value="1"/>
</dbReference>
<dbReference type="PANTHER" id="PTHR42866">
    <property type="entry name" value="3-DEOXY-MANNO-OCTULOSONATE CYTIDYLYLTRANSFERASE"/>
    <property type="match status" value="1"/>
</dbReference>
<evidence type="ECO:0000256" key="2">
    <source>
        <dbReference type="ARBA" id="ARBA00022679"/>
    </source>
</evidence>
<dbReference type="Pfam" id="PF02348">
    <property type="entry name" value="CTP_transf_3"/>
    <property type="match status" value="1"/>
</dbReference>
<dbReference type="GO" id="GO:0033468">
    <property type="term" value="P:CMP-keto-3-deoxy-D-manno-octulosonic acid biosynthetic process"/>
    <property type="evidence" value="ECO:0007669"/>
    <property type="project" value="UniProtKB-UniRule"/>
</dbReference>
<dbReference type="Proteomes" id="UP000315736">
    <property type="component" value="Unassembled WGS sequence"/>
</dbReference>
<comment type="catalytic activity">
    <reaction evidence="5">
        <text>3-deoxy-alpha-D-manno-oct-2-ulosonate + CTP = CMP-3-deoxy-beta-D-manno-octulosonate + diphosphate</text>
        <dbReference type="Rhea" id="RHEA:23448"/>
        <dbReference type="ChEBI" id="CHEBI:33019"/>
        <dbReference type="ChEBI" id="CHEBI:37563"/>
        <dbReference type="ChEBI" id="CHEBI:85986"/>
        <dbReference type="ChEBI" id="CHEBI:85987"/>
        <dbReference type="EC" id="2.7.7.38"/>
    </reaction>
</comment>
<dbReference type="GO" id="GO:0016020">
    <property type="term" value="C:membrane"/>
    <property type="evidence" value="ECO:0007669"/>
    <property type="project" value="UniProtKB-SubCell"/>
</dbReference>
<dbReference type="HAMAP" id="MF_00057">
    <property type="entry name" value="KdsB"/>
    <property type="match status" value="1"/>
</dbReference>
<comment type="pathway">
    <text evidence="5">Nucleotide-sugar biosynthesis; CMP-3-deoxy-D-manno-octulosonate biosynthesis; CMP-3-deoxy-D-manno-octulosonate from 3-deoxy-D-manno-octulosonate and CTP: step 1/1.</text>
</comment>
<comment type="caution">
    <text evidence="6">The sequence shown here is derived from an EMBL/GenBank/DDBJ whole genome shotgun (WGS) entry which is preliminary data.</text>
</comment>
<dbReference type="GO" id="GO:0009103">
    <property type="term" value="P:lipopolysaccharide biosynthetic process"/>
    <property type="evidence" value="ECO:0007669"/>
    <property type="project" value="UniProtKB-UniRule"/>
</dbReference>
<comment type="similarity">
    <text evidence="5">Belongs to the KdsB family.</text>
</comment>
<accession>A0A554W8R6</accession>
<dbReference type="PANTHER" id="PTHR42866:SF2">
    <property type="entry name" value="3-DEOXY-MANNO-OCTULOSONATE CYTIDYLYLTRANSFERASE, MITOCHONDRIAL"/>
    <property type="match status" value="1"/>
</dbReference>
<keyword evidence="7" id="KW-1185">Reference proteome</keyword>
<dbReference type="InterPro" id="IPR029044">
    <property type="entry name" value="Nucleotide-diphossugar_trans"/>
</dbReference>
<dbReference type="InterPro" id="IPR004528">
    <property type="entry name" value="KdsB"/>
</dbReference>
<sequence>MSTPAFHVLIPARRASTRLPDKPLLDLAGVPMVVRVAQRARASGAASCTVATDDAEIAAVCARAGVPALPTRADHPSGSDRLAEAVQRLGLPDEAIVVNVQGDEPLIDPELVRAVAALLHRREDCAVATAAHPISQGTELFNPNVVKVALDAHGSALLFSRAPIPWWRDAPRHDGDLDLAAWPAGARPLRHIGLYAYRAGFLRRFPALPPAPLERCEQLEQLRVLWHGQRIAVHVTDHAPGPGVDTPEDLQRVRALLAAGLGI</sequence>
<evidence type="ECO:0000313" key="7">
    <source>
        <dbReference type="Proteomes" id="UP000315736"/>
    </source>
</evidence>
<dbReference type="RefSeq" id="WP_143890317.1">
    <property type="nucleotide sequence ID" value="NZ_VJNB01000005.1"/>
</dbReference>
<dbReference type="InterPro" id="IPR003329">
    <property type="entry name" value="Cytidylyl_trans"/>
</dbReference>
<comment type="subcellular location">
    <subcellularLocation>
        <location evidence="5">Cytoplasm</location>
    </subcellularLocation>
    <subcellularLocation>
        <location evidence="1">Membrane</location>
    </subcellularLocation>
</comment>
<dbReference type="CDD" id="cd02517">
    <property type="entry name" value="CMP-KDO-Synthetase"/>
    <property type="match status" value="1"/>
</dbReference>